<sequence>MHIAASKGPAFKAGKE</sequence>
<proteinExistence type="predicted"/>
<dbReference type="AlphaFoldDB" id="A0AAX0S7J9"/>
<protein>
    <submittedName>
        <fullName evidence="1">Uncharacterized protein</fullName>
    </submittedName>
</protein>
<evidence type="ECO:0000313" key="2">
    <source>
        <dbReference type="Proteomes" id="UP000220106"/>
    </source>
</evidence>
<organism evidence="1 2">
    <name type="scientific">Peribacillus butanolivorans</name>
    <dbReference type="NCBI Taxonomy" id="421767"/>
    <lineage>
        <taxon>Bacteria</taxon>
        <taxon>Bacillati</taxon>
        <taxon>Bacillota</taxon>
        <taxon>Bacilli</taxon>
        <taxon>Bacillales</taxon>
        <taxon>Bacillaceae</taxon>
        <taxon>Peribacillus</taxon>
    </lineage>
</organism>
<dbReference type="Proteomes" id="UP000220106">
    <property type="component" value="Unassembled WGS sequence"/>
</dbReference>
<dbReference type="EMBL" id="NUEQ01000002">
    <property type="protein sequence ID" value="PEJ38256.1"/>
    <property type="molecule type" value="Genomic_DNA"/>
</dbReference>
<accession>A0AAX0S7J9</accession>
<reference evidence="1 2" key="1">
    <citation type="submission" date="2017-09" db="EMBL/GenBank/DDBJ databases">
        <title>Large-scale bioinformatics analysis of Bacillus genomes uncovers conserved roles of natural products in bacterial physiology.</title>
        <authorList>
            <consortium name="Agbiome Team Llc"/>
            <person name="Bleich R.M."/>
            <person name="Kirk G.J."/>
            <person name="Santa Maria K.C."/>
            <person name="Allen S.E."/>
            <person name="Farag S."/>
            <person name="Shank E.A."/>
            <person name="Bowers A."/>
        </authorList>
    </citation>
    <scope>NUCLEOTIDE SEQUENCE [LARGE SCALE GENOMIC DNA]</scope>
    <source>
        <strain evidence="1 2">AFS003229</strain>
    </source>
</reference>
<evidence type="ECO:0000313" key="1">
    <source>
        <dbReference type="EMBL" id="PEJ38256.1"/>
    </source>
</evidence>
<comment type="caution">
    <text evidence="1">The sequence shown here is derived from an EMBL/GenBank/DDBJ whole genome shotgun (WGS) entry which is preliminary data.</text>
</comment>
<gene>
    <name evidence="1" type="ORF">CN689_00400</name>
</gene>
<name>A0AAX0S7J9_9BACI</name>